<name>A0A6P7YMG9_9AMPH</name>
<dbReference type="PANTHER" id="PTHR10083">
    <property type="entry name" value="KUNITZ-TYPE PROTEASE INHIBITOR-RELATED"/>
    <property type="match status" value="1"/>
</dbReference>
<dbReference type="PANTHER" id="PTHR10083:SF376">
    <property type="entry name" value="SERINE PEPTIDASE INHIBITOR, KUNITZ TYPE, 3"/>
    <property type="match status" value="1"/>
</dbReference>
<evidence type="ECO:0000256" key="13">
    <source>
        <dbReference type="ARBA" id="ARBA00081110"/>
    </source>
</evidence>
<evidence type="ECO:0000256" key="4">
    <source>
        <dbReference type="ARBA" id="ARBA00022696"/>
    </source>
</evidence>
<evidence type="ECO:0000259" key="16">
    <source>
        <dbReference type="PROSITE" id="PS50279"/>
    </source>
</evidence>
<dbReference type="GO" id="GO:0007596">
    <property type="term" value="P:blood coagulation"/>
    <property type="evidence" value="ECO:0007669"/>
    <property type="project" value="UniProtKB-KW"/>
</dbReference>
<feature type="region of interest" description="Disordered" evidence="15">
    <location>
        <begin position="210"/>
        <end position="232"/>
    </location>
</feature>
<dbReference type="GO" id="GO:0004867">
    <property type="term" value="F:serine-type endopeptidase inhibitor activity"/>
    <property type="evidence" value="ECO:0007669"/>
    <property type="project" value="UniProtKB-KW"/>
</dbReference>
<feature type="compositionally biased region" description="Polar residues" evidence="15">
    <location>
        <begin position="210"/>
        <end position="229"/>
    </location>
</feature>
<dbReference type="PROSITE" id="PS00280">
    <property type="entry name" value="BPTI_KUNITZ_1"/>
    <property type="match status" value="3"/>
</dbReference>
<dbReference type="PIRSF" id="PIRSF001620">
    <property type="entry name" value="TFPI"/>
    <property type="match status" value="1"/>
</dbReference>
<evidence type="ECO:0000256" key="14">
    <source>
        <dbReference type="ARBA" id="ARBA00081787"/>
    </source>
</evidence>
<dbReference type="InterPro" id="IPR020901">
    <property type="entry name" value="Prtase_inh_Kunz-CS"/>
</dbReference>
<dbReference type="Pfam" id="PF00014">
    <property type="entry name" value="Kunitz_BPTI"/>
    <property type="match status" value="3"/>
</dbReference>
<dbReference type="KEGG" id="muo:115474581"/>
<dbReference type="FunFam" id="4.10.410.10:FF:000012">
    <property type="entry name" value="Tissue factor pathway inhibitor"/>
    <property type="match status" value="1"/>
</dbReference>
<dbReference type="FunFam" id="4.10.410.10:FF:000004">
    <property type="entry name" value="Tissue factor pathway inhibitor"/>
    <property type="match status" value="1"/>
</dbReference>
<dbReference type="GeneID" id="115474581"/>
<feature type="domain" description="BPTI/Kunitz inhibitor" evidence="16">
    <location>
        <begin position="153"/>
        <end position="203"/>
    </location>
</feature>
<keyword evidence="4" id="KW-0356">Hemostasis</keyword>
<keyword evidence="5" id="KW-0732">Signal</keyword>
<evidence type="ECO:0000313" key="18">
    <source>
        <dbReference type="RefSeq" id="XP_030065966.1"/>
    </source>
</evidence>
<dbReference type="AlphaFoldDB" id="A0A6P7YMG9"/>
<organism evidence="17 18">
    <name type="scientific">Microcaecilia unicolor</name>
    <dbReference type="NCBI Taxonomy" id="1415580"/>
    <lineage>
        <taxon>Eukaryota</taxon>
        <taxon>Metazoa</taxon>
        <taxon>Chordata</taxon>
        <taxon>Craniata</taxon>
        <taxon>Vertebrata</taxon>
        <taxon>Euteleostomi</taxon>
        <taxon>Amphibia</taxon>
        <taxon>Gymnophiona</taxon>
        <taxon>Siphonopidae</taxon>
        <taxon>Microcaecilia</taxon>
    </lineage>
</organism>
<evidence type="ECO:0000256" key="2">
    <source>
        <dbReference type="ARBA" id="ARBA00022525"/>
    </source>
</evidence>
<keyword evidence="10" id="KW-0325">Glycoprotein</keyword>
<comment type="subcellular location">
    <subcellularLocation>
        <location evidence="1">Secreted</location>
    </subcellularLocation>
</comment>
<evidence type="ECO:0000256" key="7">
    <source>
        <dbReference type="ARBA" id="ARBA00022900"/>
    </source>
</evidence>
<dbReference type="CDD" id="cd22614">
    <property type="entry name" value="Kunitz_TFPI1_2-like"/>
    <property type="match status" value="1"/>
</dbReference>
<keyword evidence="7" id="KW-0722">Serine protease inhibitor</keyword>
<proteinExistence type="predicted"/>
<keyword evidence="9" id="KW-1015">Disulfide bond</keyword>
<dbReference type="GO" id="GO:0005615">
    <property type="term" value="C:extracellular space"/>
    <property type="evidence" value="ECO:0007669"/>
    <property type="project" value="TreeGrafter"/>
</dbReference>
<evidence type="ECO:0000313" key="17">
    <source>
        <dbReference type="Proteomes" id="UP000515156"/>
    </source>
</evidence>
<dbReference type="PRINTS" id="PR00759">
    <property type="entry name" value="BASICPTASE"/>
</dbReference>
<keyword evidence="2" id="KW-0964">Secreted</keyword>
<dbReference type="InterPro" id="IPR002223">
    <property type="entry name" value="Kunitz_BPTI"/>
</dbReference>
<dbReference type="CTD" id="7035"/>
<dbReference type="RefSeq" id="XP_030065966.1">
    <property type="nucleotide sequence ID" value="XM_030210106.1"/>
</dbReference>
<evidence type="ECO:0000256" key="9">
    <source>
        <dbReference type="ARBA" id="ARBA00023157"/>
    </source>
</evidence>
<feature type="domain" description="BPTI/Kunitz inhibitor" evidence="16">
    <location>
        <begin position="81"/>
        <end position="131"/>
    </location>
</feature>
<dbReference type="CDD" id="cd22613">
    <property type="entry name" value="Kunitz_TFPI1_1-like"/>
    <property type="match status" value="1"/>
</dbReference>
<protein>
    <recommendedName>
        <fullName evidence="12">Tissue factor pathway inhibitor</fullName>
    </recommendedName>
    <alternativeName>
        <fullName evidence="13">Extrinsic pathway inhibitor</fullName>
    </alternativeName>
    <alternativeName>
        <fullName evidence="14">Lipoprotein-associated coagulation inhibitor</fullName>
    </alternativeName>
</protein>
<evidence type="ECO:0000256" key="11">
    <source>
        <dbReference type="ARBA" id="ARBA00057773"/>
    </source>
</evidence>
<evidence type="ECO:0000256" key="15">
    <source>
        <dbReference type="SAM" id="MobiDB-lite"/>
    </source>
</evidence>
<dbReference type="InParanoid" id="A0A6P7YMG9"/>
<dbReference type="InterPro" id="IPR050098">
    <property type="entry name" value="TFPI/VKTCI-like"/>
</dbReference>
<keyword evidence="17" id="KW-1185">Reference proteome</keyword>
<evidence type="ECO:0000256" key="8">
    <source>
        <dbReference type="ARBA" id="ARBA00023084"/>
    </source>
</evidence>
<comment type="function">
    <text evidence="11">Inhibits factor X (X(a)) directly and, in a Xa-dependent way, inhibits VIIa/tissue factor activity, presumably by forming a quaternary Xa/LACI/VIIa/TF complex. It possesses an antithrombotic action and also the ability to associate with lipoproteins in plasma.</text>
</comment>
<keyword evidence="8" id="KW-0094">Blood coagulation</keyword>
<dbReference type="InterPro" id="IPR036880">
    <property type="entry name" value="Kunitz_BPTI_sf"/>
</dbReference>
<dbReference type="PROSITE" id="PS50279">
    <property type="entry name" value="BPTI_KUNITZ_2"/>
    <property type="match status" value="3"/>
</dbReference>
<evidence type="ECO:0000256" key="5">
    <source>
        <dbReference type="ARBA" id="ARBA00022729"/>
    </source>
</evidence>
<feature type="domain" description="BPTI/Kunitz inhibitor" evidence="16">
    <location>
        <begin position="246"/>
        <end position="296"/>
    </location>
</feature>
<dbReference type="SMART" id="SM00131">
    <property type="entry name" value="KU"/>
    <property type="match status" value="3"/>
</dbReference>
<dbReference type="InterPro" id="IPR008296">
    <property type="entry name" value="TFPI-like"/>
</dbReference>
<evidence type="ECO:0000256" key="3">
    <source>
        <dbReference type="ARBA" id="ARBA00022690"/>
    </source>
</evidence>
<dbReference type="Gene3D" id="4.10.410.10">
    <property type="entry name" value="Pancreatic trypsin inhibitor Kunitz domain"/>
    <property type="match status" value="3"/>
</dbReference>
<accession>A0A6P7YMG9</accession>
<dbReference type="FunCoup" id="A0A6P7YMG9">
    <property type="interactions" value="241"/>
</dbReference>
<keyword evidence="3" id="KW-0646">Protease inhibitor</keyword>
<reference evidence="18" key="1">
    <citation type="submission" date="2025-08" db="UniProtKB">
        <authorList>
            <consortium name="RefSeq"/>
        </authorList>
    </citation>
    <scope>IDENTIFICATION</scope>
</reference>
<dbReference type="SUPFAM" id="SSF57362">
    <property type="entry name" value="BPTI-like"/>
    <property type="match status" value="3"/>
</dbReference>
<evidence type="ECO:0000256" key="10">
    <source>
        <dbReference type="ARBA" id="ARBA00023180"/>
    </source>
</evidence>
<keyword evidence="6" id="KW-0677">Repeat</keyword>
<dbReference type="Proteomes" id="UP000515156">
    <property type="component" value="Chromosome 7"/>
</dbReference>
<sequence length="333" mass="38047">MFVCFDEKYCLIIKILQCLLTFGRDSGNINMNGNVVLIYYIFLRLLCVCWRHVNNAVEGSEEDPVTPGSSVPPLRLGHSICAFKQDGGLCKATLERFYFNIYSRKCESFEYGGCGGNANNFLTLEECQEKCVVKDIPLKRRRGKLQQEKPAFCLLEEDPGICRGLFTRYFYNKVSEKCEKFKYGGCLGNENNFMSLEDCQITCQDRSLSSSVPTEEQSTQQPKNNSRTEISALPARLPYSRGPPFCWMPAERGNCSSTEKRFYYQNSTGKCLTFNYSGCGGNKNNFSTKKSCVMVCKKGWHENERRSDLIKTKRKRKKMTVKPAYDAIIIEMI</sequence>
<evidence type="ECO:0000256" key="12">
    <source>
        <dbReference type="ARBA" id="ARBA00073658"/>
    </source>
</evidence>
<evidence type="ECO:0000256" key="6">
    <source>
        <dbReference type="ARBA" id="ARBA00022737"/>
    </source>
</evidence>
<evidence type="ECO:0000256" key="1">
    <source>
        <dbReference type="ARBA" id="ARBA00004613"/>
    </source>
</evidence>
<dbReference type="OrthoDB" id="5950222at2759"/>
<gene>
    <name evidence="18" type="primary">TFPI</name>
</gene>